<keyword evidence="2 4" id="KW-0863">Zinc-finger</keyword>
<dbReference type="InterPro" id="IPR002893">
    <property type="entry name" value="Znf_MYND"/>
</dbReference>
<dbReference type="AlphaFoldDB" id="K0RNP1"/>
<comment type="caution">
    <text evidence="6">The sequence shown here is derived from an EMBL/GenBank/DDBJ whole genome shotgun (WGS) entry which is preliminary data.</text>
</comment>
<dbReference type="Proteomes" id="UP000266841">
    <property type="component" value="Unassembled WGS sequence"/>
</dbReference>
<keyword evidence="1" id="KW-0479">Metal-binding</keyword>
<feature type="domain" description="MYND-type" evidence="5">
    <location>
        <begin position="6"/>
        <end position="37"/>
    </location>
</feature>
<dbReference type="OrthoDB" id="35882at2759"/>
<sequence>MTAEICANCGAPCEEVRVCSACKSTPYCGRECQRRHWPKICKLLNAGKGEQFVQPGADEWTEKQDIDALHYVAVMHQYPKPSADMYILFKGASRGDTKRQVAARAKKMRDLARVLISKNKFDAVHQIFYRTMQIMLRDEPWRVEQPYSPLLALLQSGLDMSKLKNSGENHLYSLSQSSSATST</sequence>
<organism evidence="6 7">
    <name type="scientific">Thalassiosira oceanica</name>
    <name type="common">Marine diatom</name>
    <dbReference type="NCBI Taxonomy" id="159749"/>
    <lineage>
        <taxon>Eukaryota</taxon>
        <taxon>Sar</taxon>
        <taxon>Stramenopiles</taxon>
        <taxon>Ochrophyta</taxon>
        <taxon>Bacillariophyta</taxon>
        <taxon>Coscinodiscophyceae</taxon>
        <taxon>Thalassiosirophycidae</taxon>
        <taxon>Thalassiosirales</taxon>
        <taxon>Thalassiosiraceae</taxon>
        <taxon>Thalassiosira</taxon>
    </lineage>
</organism>
<dbReference type="SUPFAM" id="SSF144232">
    <property type="entry name" value="HIT/MYND zinc finger-like"/>
    <property type="match status" value="1"/>
</dbReference>
<protein>
    <recommendedName>
        <fullName evidence="5">MYND-type domain-containing protein</fullName>
    </recommendedName>
</protein>
<evidence type="ECO:0000259" key="5">
    <source>
        <dbReference type="PROSITE" id="PS50865"/>
    </source>
</evidence>
<keyword evidence="7" id="KW-1185">Reference proteome</keyword>
<evidence type="ECO:0000256" key="1">
    <source>
        <dbReference type="ARBA" id="ARBA00022723"/>
    </source>
</evidence>
<evidence type="ECO:0000313" key="7">
    <source>
        <dbReference type="Proteomes" id="UP000266841"/>
    </source>
</evidence>
<accession>K0RNP1</accession>
<evidence type="ECO:0000256" key="2">
    <source>
        <dbReference type="ARBA" id="ARBA00022771"/>
    </source>
</evidence>
<name>K0RNP1_THAOC</name>
<evidence type="ECO:0000256" key="4">
    <source>
        <dbReference type="PROSITE-ProRule" id="PRU00134"/>
    </source>
</evidence>
<dbReference type="EMBL" id="AGNL01035462">
    <property type="protein sequence ID" value="EJK54675.1"/>
    <property type="molecule type" value="Genomic_DNA"/>
</dbReference>
<evidence type="ECO:0000313" key="6">
    <source>
        <dbReference type="EMBL" id="EJK54675.1"/>
    </source>
</evidence>
<gene>
    <name evidence="6" type="ORF">THAOC_25677</name>
</gene>
<dbReference type="Gene3D" id="6.10.140.2220">
    <property type="match status" value="1"/>
</dbReference>
<proteinExistence type="predicted"/>
<reference evidence="6 7" key="1">
    <citation type="journal article" date="2012" name="Genome Biol.">
        <title>Genome and low-iron response of an oceanic diatom adapted to chronic iron limitation.</title>
        <authorList>
            <person name="Lommer M."/>
            <person name="Specht M."/>
            <person name="Roy A.S."/>
            <person name="Kraemer L."/>
            <person name="Andreson R."/>
            <person name="Gutowska M.A."/>
            <person name="Wolf J."/>
            <person name="Bergner S.V."/>
            <person name="Schilhabel M.B."/>
            <person name="Klostermeier U.C."/>
            <person name="Beiko R.G."/>
            <person name="Rosenstiel P."/>
            <person name="Hippler M."/>
            <person name="Laroche J."/>
        </authorList>
    </citation>
    <scope>NUCLEOTIDE SEQUENCE [LARGE SCALE GENOMIC DNA]</scope>
    <source>
        <strain evidence="6 7">CCMP1005</strain>
    </source>
</reference>
<feature type="non-terminal residue" evidence="6">
    <location>
        <position position="183"/>
    </location>
</feature>
<keyword evidence="3" id="KW-0862">Zinc</keyword>
<dbReference type="GO" id="GO:0008270">
    <property type="term" value="F:zinc ion binding"/>
    <property type="evidence" value="ECO:0007669"/>
    <property type="project" value="UniProtKB-KW"/>
</dbReference>
<dbReference type="Pfam" id="PF01753">
    <property type="entry name" value="zf-MYND"/>
    <property type="match status" value="1"/>
</dbReference>
<dbReference type="PROSITE" id="PS50865">
    <property type="entry name" value="ZF_MYND_2"/>
    <property type="match status" value="1"/>
</dbReference>
<evidence type="ECO:0000256" key="3">
    <source>
        <dbReference type="ARBA" id="ARBA00022833"/>
    </source>
</evidence>